<sequence>SLEKETPQYVVDNTNVEQIFRNRERLDKLRDDIRRKTQKLAELKSVYKFMKPAPEDLAMASKREAHIKELNMKLLTLNTRQIEAEENKRNYELNILRMKDERLELSKKIESLR</sequence>
<evidence type="ECO:0000313" key="2">
    <source>
        <dbReference type="EMBL" id="KMS64959.1"/>
    </source>
</evidence>
<dbReference type="Proteomes" id="UP000035740">
    <property type="component" value="Unassembled WGS sequence"/>
</dbReference>
<name>A0A0J7YMX8_BETVV</name>
<reference evidence="2 3" key="1">
    <citation type="journal article" date="2014" name="Nature">
        <title>The genome of the recently domesticated crop plant sugar beet (Beta vulgaris).</title>
        <authorList>
            <person name="Dohm J.C."/>
            <person name="Minoche A.E."/>
            <person name="Holtgrawe D."/>
            <person name="Capella-Gutierrez S."/>
            <person name="Zakrzewski F."/>
            <person name="Tafer H."/>
            <person name="Rupp O."/>
            <person name="Sorensen T.R."/>
            <person name="Stracke R."/>
            <person name="Reinhardt R."/>
            <person name="Goesmann A."/>
            <person name="Kraft T."/>
            <person name="Schulz B."/>
            <person name="Stadler P.F."/>
            <person name="Schmidt T."/>
            <person name="Gabaldon T."/>
            <person name="Lehrach H."/>
            <person name="Weisshaar B."/>
            <person name="Himmelbauer H."/>
        </authorList>
    </citation>
    <scope>NUCLEOTIDE SEQUENCE [LARGE SCALE GENOMIC DNA]</scope>
    <source>
        <tissue evidence="2">Taproot</tissue>
    </source>
</reference>
<dbReference type="EMBL" id="KQ117679">
    <property type="protein sequence ID" value="KMS64959.1"/>
    <property type="molecule type" value="Genomic_DNA"/>
</dbReference>
<evidence type="ECO:0000256" key="1">
    <source>
        <dbReference type="SAM" id="Coils"/>
    </source>
</evidence>
<protein>
    <submittedName>
        <fullName evidence="2">Uncharacterized protein</fullName>
    </submittedName>
</protein>
<dbReference type="Gramene" id="KMS64959">
    <property type="protein sequence ID" value="KMS64959"/>
    <property type="gene ID" value="BVRB_040880"/>
</dbReference>
<feature type="coiled-coil region" evidence="1">
    <location>
        <begin position="26"/>
        <end position="108"/>
    </location>
</feature>
<organism evidence="2 3">
    <name type="scientific">Beta vulgaris subsp. vulgaris</name>
    <name type="common">Beet</name>
    <dbReference type="NCBI Taxonomy" id="3555"/>
    <lineage>
        <taxon>Eukaryota</taxon>
        <taxon>Viridiplantae</taxon>
        <taxon>Streptophyta</taxon>
        <taxon>Embryophyta</taxon>
        <taxon>Tracheophyta</taxon>
        <taxon>Spermatophyta</taxon>
        <taxon>Magnoliopsida</taxon>
        <taxon>eudicotyledons</taxon>
        <taxon>Gunneridae</taxon>
        <taxon>Pentapetalae</taxon>
        <taxon>Caryophyllales</taxon>
        <taxon>Chenopodiaceae</taxon>
        <taxon>Betoideae</taxon>
        <taxon>Beta</taxon>
    </lineage>
</organism>
<accession>A0A0J7YMX8</accession>
<keyword evidence="1" id="KW-0175">Coiled coil</keyword>
<keyword evidence="3" id="KW-1185">Reference proteome</keyword>
<proteinExistence type="predicted"/>
<gene>
    <name evidence="2" type="ORF">BVRB_040880</name>
</gene>
<feature type="non-terminal residue" evidence="2">
    <location>
        <position position="1"/>
    </location>
</feature>
<dbReference type="AlphaFoldDB" id="A0A0J7YMX8"/>
<evidence type="ECO:0000313" key="3">
    <source>
        <dbReference type="Proteomes" id="UP000035740"/>
    </source>
</evidence>